<feature type="non-terminal residue" evidence="1">
    <location>
        <position position="24"/>
    </location>
</feature>
<dbReference type="EMBL" id="UINC01047650">
    <property type="protein sequence ID" value="SVB57182.1"/>
    <property type="molecule type" value="Genomic_DNA"/>
</dbReference>
<reference evidence="1" key="1">
    <citation type="submission" date="2018-05" db="EMBL/GenBank/DDBJ databases">
        <authorList>
            <person name="Lanie J.A."/>
            <person name="Ng W.-L."/>
            <person name="Kazmierczak K.M."/>
            <person name="Andrzejewski T.M."/>
            <person name="Davidsen T.M."/>
            <person name="Wayne K.J."/>
            <person name="Tettelin H."/>
            <person name="Glass J.I."/>
            <person name="Rusch D."/>
            <person name="Podicherti R."/>
            <person name="Tsui H.-C.T."/>
            <person name="Winkler M.E."/>
        </authorList>
    </citation>
    <scope>NUCLEOTIDE SEQUENCE</scope>
</reference>
<dbReference type="AlphaFoldDB" id="A0A382F3H1"/>
<accession>A0A382F3H1</accession>
<evidence type="ECO:0000313" key="1">
    <source>
        <dbReference type="EMBL" id="SVB57182.1"/>
    </source>
</evidence>
<gene>
    <name evidence="1" type="ORF">METZ01_LOCUS210036</name>
</gene>
<sequence length="24" mass="2778">MKVLWLVPFIIAQSAWALTDAEFQ</sequence>
<proteinExistence type="predicted"/>
<name>A0A382F3H1_9ZZZZ</name>
<organism evidence="1">
    <name type="scientific">marine metagenome</name>
    <dbReference type="NCBI Taxonomy" id="408172"/>
    <lineage>
        <taxon>unclassified sequences</taxon>
        <taxon>metagenomes</taxon>
        <taxon>ecological metagenomes</taxon>
    </lineage>
</organism>
<protein>
    <submittedName>
        <fullName evidence="1">Uncharacterized protein</fullName>
    </submittedName>
</protein>